<sequence length="61" mass="6809">MVSPPPLLTTTYFYYKPYEAEAELEFSLQNSLALSPVLCMLPAIPTGHVFLCKPFSAILDE</sequence>
<proteinExistence type="predicted"/>
<protein>
    <submittedName>
        <fullName evidence="1">Uncharacterized protein</fullName>
    </submittedName>
</protein>
<dbReference type="EMBL" id="CAJPIJ010000189">
    <property type="protein sequence ID" value="CAG2008063.1"/>
    <property type="molecule type" value="Genomic_DNA"/>
</dbReference>
<accession>A0A9N8RP92</accession>
<name>A0A9N8RP92_GIBZA</name>
<organism evidence="1 2">
    <name type="scientific">Gibberella zeae</name>
    <name type="common">Wheat head blight fungus</name>
    <name type="synonym">Fusarium graminearum</name>
    <dbReference type="NCBI Taxonomy" id="5518"/>
    <lineage>
        <taxon>Eukaryota</taxon>
        <taxon>Fungi</taxon>
        <taxon>Dikarya</taxon>
        <taxon>Ascomycota</taxon>
        <taxon>Pezizomycotina</taxon>
        <taxon>Sordariomycetes</taxon>
        <taxon>Hypocreomycetidae</taxon>
        <taxon>Hypocreales</taxon>
        <taxon>Nectriaceae</taxon>
        <taxon>Fusarium</taxon>
    </lineage>
</organism>
<evidence type="ECO:0000313" key="1">
    <source>
        <dbReference type="EMBL" id="CAG2008063.1"/>
    </source>
</evidence>
<dbReference type="Proteomes" id="UP000746612">
    <property type="component" value="Unassembled WGS sequence"/>
</dbReference>
<gene>
    <name evidence="1" type="ORF">MDCFG202_LOCUS546030</name>
</gene>
<evidence type="ECO:0000313" key="2">
    <source>
        <dbReference type="Proteomes" id="UP000746612"/>
    </source>
</evidence>
<comment type="caution">
    <text evidence="1">The sequence shown here is derived from an EMBL/GenBank/DDBJ whole genome shotgun (WGS) entry which is preliminary data.</text>
</comment>
<reference evidence="1" key="1">
    <citation type="submission" date="2021-03" db="EMBL/GenBank/DDBJ databases">
        <authorList>
            <person name="Alouane T."/>
            <person name="Langin T."/>
            <person name="Bonhomme L."/>
        </authorList>
    </citation>
    <scope>NUCLEOTIDE SEQUENCE</scope>
    <source>
        <strain evidence="1">MDC_Fg202</strain>
    </source>
</reference>
<dbReference type="AlphaFoldDB" id="A0A9N8RP92"/>